<dbReference type="STRING" id="1678637.AC230_11505"/>
<dbReference type="Pfam" id="PF13924">
    <property type="entry name" value="Lipocalin_5"/>
    <property type="match status" value="2"/>
</dbReference>
<keyword evidence="3" id="KW-1185">Reference proteome</keyword>
<dbReference type="AlphaFoldDB" id="A0A0K9XG67"/>
<sequence length="128" mass="13919">MWTLVSFHTLDEQGGVRPGPLGDHPAGLLFYSEDGHVAVHMMPAGGPPDYLSYAGTWRREGDRVVHTLTVAARAEWLGTEQTRSLTLDGDLLTLTGSSLSTTDRRVLVWRRLTGTAPLVPDPRTGEPA</sequence>
<dbReference type="Proteomes" id="UP000037288">
    <property type="component" value="Unassembled WGS sequence"/>
</dbReference>
<protein>
    <recommendedName>
        <fullName evidence="1">Lipocalin-like domain-containing protein</fullName>
    </recommendedName>
</protein>
<proteinExistence type="predicted"/>
<evidence type="ECO:0000313" key="3">
    <source>
        <dbReference type="Proteomes" id="UP000037288"/>
    </source>
</evidence>
<dbReference type="EMBL" id="LFXA01000007">
    <property type="protein sequence ID" value="KNB52385.1"/>
    <property type="molecule type" value="Genomic_DNA"/>
</dbReference>
<gene>
    <name evidence="2" type="ORF">AC230_11505</name>
</gene>
<comment type="caution">
    <text evidence="2">The sequence shown here is derived from an EMBL/GenBank/DDBJ whole genome shotgun (WGS) entry which is preliminary data.</text>
</comment>
<dbReference type="InterPro" id="IPR024311">
    <property type="entry name" value="Lipocalin-like"/>
</dbReference>
<accession>A0A0K9XG67</accession>
<reference evidence="3" key="1">
    <citation type="submission" date="2015-07" db="EMBL/GenBank/DDBJ databases">
        <title>Draft genome sequence of Streptomyces sp. CMAA 1322, a bacterium isolated from Caatinga biome, from dry forest semiarid of Brazil.</title>
        <authorList>
            <person name="Santos S.N."/>
            <person name="Gacesa R."/>
            <person name="Taketani R.G."/>
            <person name="Long P.F."/>
            <person name="Melo I.S."/>
        </authorList>
    </citation>
    <scope>NUCLEOTIDE SEQUENCE [LARGE SCALE GENOMIC DNA]</scope>
    <source>
        <strain evidence="3">CMAA 1322</strain>
    </source>
</reference>
<dbReference type="PATRIC" id="fig|1678637.3.peg.2485"/>
<organism evidence="2 3">
    <name type="scientific">Streptomyces caatingaensis</name>
    <dbReference type="NCBI Taxonomy" id="1678637"/>
    <lineage>
        <taxon>Bacteria</taxon>
        <taxon>Bacillati</taxon>
        <taxon>Actinomycetota</taxon>
        <taxon>Actinomycetes</taxon>
        <taxon>Kitasatosporales</taxon>
        <taxon>Streptomycetaceae</taxon>
        <taxon>Streptomyces</taxon>
    </lineage>
</organism>
<feature type="domain" description="Lipocalin-like" evidence="1">
    <location>
        <begin position="49"/>
        <end position="111"/>
    </location>
</feature>
<feature type="domain" description="Lipocalin-like" evidence="1">
    <location>
        <begin position="2"/>
        <end position="45"/>
    </location>
</feature>
<evidence type="ECO:0000259" key="1">
    <source>
        <dbReference type="Pfam" id="PF13924"/>
    </source>
</evidence>
<name>A0A0K9XG67_9ACTN</name>
<evidence type="ECO:0000313" key="2">
    <source>
        <dbReference type="EMBL" id="KNB52385.1"/>
    </source>
</evidence>